<dbReference type="Proteomes" id="UP000622797">
    <property type="component" value="Unassembled WGS sequence"/>
</dbReference>
<evidence type="ECO:0000313" key="2">
    <source>
        <dbReference type="Proteomes" id="UP000622797"/>
    </source>
</evidence>
<protein>
    <submittedName>
        <fullName evidence="1">Uncharacterized protein</fullName>
    </submittedName>
</protein>
<name>A0A8H4X492_9HYPO</name>
<gene>
    <name evidence="1" type="ORF">FSARC_10340</name>
</gene>
<keyword evidence="2" id="KW-1185">Reference proteome</keyword>
<reference evidence="1" key="1">
    <citation type="journal article" date="2020" name="BMC Genomics">
        <title>Correction to: Identification and distribution of gene clusters required for synthesis of sphingolipid metabolism inhibitors in diverse species of the filamentous fungus Fusarium.</title>
        <authorList>
            <person name="Kim H.S."/>
            <person name="Lohmar J.M."/>
            <person name="Busman M."/>
            <person name="Brown D.W."/>
            <person name="Naumann T.A."/>
            <person name="Divon H.H."/>
            <person name="Lysoe E."/>
            <person name="Uhlig S."/>
            <person name="Proctor R.H."/>
        </authorList>
    </citation>
    <scope>NUCLEOTIDE SEQUENCE</scope>
    <source>
        <strain evidence="1">NRRL 20472</strain>
    </source>
</reference>
<dbReference type="OrthoDB" id="5296964at2759"/>
<proteinExistence type="predicted"/>
<organism evidence="1 2">
    <name type="scientific">Fusarium sarcochroum</name>
    <dbReference type="NCBI Taxonomy" id="1208366"/>
    <lineage>
        <taxon>Eukaryota</taxon>
        <taxon>Fungi</taxon>
        <taxon>Dikarya</taxon>
        <taxon>Ascomycota</taxon>
        <taxon>Pezizomycotina</taxon>
        <taxon>Sordariomycetes</taxon>
        <taxon>Hypocreomycetidae</taxon>
        <taxon>Hypocreales</taxon>
        <taxon>Nectriaceae</taxon>
        <taxon>Fusarium</taxon>
        <taxon>Fusarium lateritium species complex</taxon>
    </lineage>
</organism>
<reference evidence="1" key="2">
    <citation type="submission" date="2020-05" db="EMBL/GenBank/DDBJ databases">
        <authorList>
            <person name="Kim H.-S."/>
            <person name="Proctor R.H."/>
            <person name="Brown D.W."/>
        </authorList>
    </citation>
    <scope>NUCLEOTIDE SEQUENCE</scope>
    <source>
        <strain evidence="1">NRRL 20472</strain>
    </source>
</reference>
<evidence type="ECO:0000313" key="1">
    <source>
        <dbReference type="EMBL" id="KAF4960875.1"/>
    </source>
</evidence>
<sequence>MPSRTPSLRRTPRAPLQLTIGVCKPFTEDKPSHWILMLAERDAEYATWYHVIGGPSLASPWTIDISEGRLNSWSVNNRYYVAEILAKHRKKVKASAKKVPGRFCQGWVVDVIGDLEKDFIVPVGTQKDIAKLMEADPYYGDAPHKIEEHKHEHESFDAKKMIDWIEKHCFAKLLSPS</sequence>
<accession>A0A8H4X492</accession>
<dbReference type="AlphaFoldDB" id="A0A8H4X492"/>
<dbReference type="EMBL" id="JABEXW010000623">
    <property type="protein sequence ID" value="KAF4960875.1"/>
    <property type="molecule type" value="Genomic_DNA"/>
</dbReference>
<comment type="caution">
    <text evidence="1">The sequence shown here is derived from an EMBL/GenBank/DDBJ whole genome shotgun (WGS) entry which is preliminary data.</text>
</comment>